<feature type="transmembrane region" description="Helical" evidence="3">
    <location>
        <begin position="111"/>
        <end position="132"/>
    </location>
</feature>
<evidence type="ECO:0000313" key="5">
    <source>
        <dbReference type="EMBL" id="CDS88415.1"/>
    </source>
</evidence>
<feature type="transmembrane region" description="Helical" evidence="3">
    <location>
        <begin position="152"/>
        <end position="169"/>
    </location>
</feature>
<protein>
    <submittedName>
        <fullName evidence="6">Putative membrane protein</fullName>
    </submittedName>
</protein>
<reference evidence="6" key="1">
    <citation type="submission" date="2014-07" db="EMBL/GenBank/DDBJ databases">
        <authorList>
            <person name="Monot Marc"/>
        </authorList>
    </citation>
    <scope>NUCLEOTIDE SEQUENCE</scope>
    <source>
        <strain evidence="6">7032989</strain>
        <strain evidence="5">7032994</strain>
    </source>
</reference>
<keyword evidence="3" id="KW-0472">Membrane</keyword>
<evidence type="ECO:0000313" key="6">
    <source>
        <dbReference type="EMBL" id="CDT65725.1"/>
    </source>
</evidence>
<feature type="transmembrane region" description="Helical" evidence="3">
    <location>
        <begin position="43"/>
        <end position="60"/>
    </location>
</feature>
<keyword evidence="2 3" id="KW-1133">Transmembrane helix</keyword>
<evidence type="ECO:0000313" key="4">
    <source>
        <dbReference type="EMBL" id="CDS85227.1"/>
    </source>
</evidence>
<dbReference type="PANTHER" id="PTHR37815">
    <property type="entry name" value="UPF0397 PROTEIN BC_2624-RELATED"/>
    <property type="match status" value="1"/>
</dbReference>
<accession>A0A031WI11</accession>
<feature type="transmembrane region" description="Helical" evidence="3">
    <location>
        <begin position="80"/>
        <end position="99"/>
    </location>
</feature>
<dbReference type="PANTHER" id="PTHR37815:SF3">
    <property type="entry name" value="UPF0397 PROTEIN SPR0429"/>
    <property type="match status" value="1"/>
</dbReference>
<dbReference type="EMBL" id="LK932407">
    <property type="protein sequence ID" value="CDS88415.1"/>
    <property type="molecule type" value="Genomic_DNA"/>
</dbReference>
<evidence type="ECO:0000256" key="2">
    <source>
        <dbReference type="ARBA" id="ARBA00022989"/>
    </source>
</evidence>
<sequence length="174" mass="18888">MEVTVKQKFTTKDMVETSLLIALVFIATKFINIRLPISINGGLVHLGTAMLFISAIVFGGKKGALSGAIGMSLFDLISGWTLWAPFTFIVRGVMGYLLGKIAWANGNNGNNFLINVIGICVSSIWMLFGYYVTEVILYGNFIVPLTSIPGNLMQVLIGLIIALPISKVLKKCIK</sequence>
<gene>
    <name evidence="6" type="ORF">BN1095_620135</name>
    <name evidence="4" type="ORF">BN1096_520168</name>
    <name evidence="5" type="ORF">BN1097_680017</name>
</gene>
<evidence type="ECO:0000256" key="1">
    <source>
        <dbReference type="ARBA" id="ARBA00022692"/>
    </source>
</evidence>
<dbReference type="Pfam" id="PF07155">
    <property type="entry name" value="ECF-ribofla_trS"/>
    <property type="match status" value="1"/>
</dbReference>
<keyword evidence="1 3" id="KW-0812">Transmembrane</keyword>
<dbReference type="Gene3D" id="1.10.1760.20">
    <property type="match status" value="1"/>
</dbReference>
<name>A0A031WI11_CLODI</name>
<dbReference type="EMBL" id="LK933316">
    <property type="protein sequence ID" value="CDT65725.1"/>
    <property type="molecule type" value="Genomic_DNA"/>
</dbReference>
<dbReference type="InterPro" id="IPR009825">
    <property type="entry name" value="ECF_substrate-spec-like"/>
</dbReference>
<dbReference type="AlphaFoldDB" id="A0A031WI11"/>
<dbReference type="GO" id="GO:0016020">
    <property type="term" value="C:membrane"/>
    <property type="evidence" value="ECO:0007669"/>
    <property type="project" value="InterPro"/>
</dbReference>
<proteinExistence type="predicted"/>
<dbReference type="EMBL" id="LK932505">
    <property type="protein sequence ID" value="CDS85227.1"/>
    <property type="molecule type" value="Genomic_DNA"/>
</dbReference>
<dbReference type="KEGG" id="pdf:CD630DERM_25310"/>
<dbReference type="RefSeq" id="WP_011861585.1">
    <property type="nucleotide sequence ID" value="NZ_BBYB01000182.1"/>
</dbReference>
<evidence type="ECO:0000256" key="3">
    <source>
        <dbReference type="SAM" id="Phobius"/>
    </source>
</evidence>
<organism evidence="6">
    <name type="scientific">Clostridioides difficile</name>
    <name type="common">Peptoclostridium difficile</name>
    <dbReference type="NCBI Taxonomy" id="1496"/>
    <lineage>
        <taxon>Bacteria</taxon>
        <taxon>Bacillati</taxon>
        <taxon>Bacillota</taxon>
        <taxon>Clostridia</taxon>
        <taxon>Peptostreptococcales</taxon>
        <taxon>Peptostreptococcaceae</taxon>
        <taxon>Clostridioides</taxon>
    </lineage>
</organism>